<feature type="domain" description="Glycosyl-hydrolase 97 N-terminal" evidence="5">
    <location>
        <begin position="22"/>
        <end position="270"/>
    </location>
</feature>
<dbReference type="PANTHER" id="PTHR35803">
    <property type="entry name" value="GLUCAN 1,4-ALPHA-GLUCOSIDASE SUSB-RELATED"/>
    <property type="match status" value="1"/>
</dbReference>
<dbReference type="InterPro" id="IPR014718">
    <property type="entry name" value="GH-type_carb-bd"/>
</dbReference>
<keyword evidence="1 7" id="KW-0378">Hydrolase</keyword>
<dbReference type="InterPro" id="IPR013785">
    <property type="entry name" value="Aldolase_TIM"/>
</dbReference>
<keyword evidence="2" id="KW-0326">Glycosidase</keyword>
<dbReference type="InterPro" id="IPR013780">
    <property type="entry name" value="Glyco_hydro_b"/>
</dbReference>
<dbReference type="InterPro" id="IPR029486">
    <property type="entry name" value="GH97_N"/>
</dbReference>
<dbReference type="Gene3D" id="2.60.40.1180">
    <property type="entry name" value="Golgi alpha-mannosidase II"/>
    <property type="match status" value="1"/>
</dbReference>
<name>A0ABT3FV31_9BACT</name>
<feature type="chain" id="PRO_5045917009" evidence="3">
    <location>
        <begin position="20"/>
        <end position="1247"/>
    </location>
</feature>
<evidence type="ECO:0000259" key="4">
    <source>
        <dbReference type="Pfam" id="PF10566"/>
    </source>
</evidence>
<dbReference type="RefSeq" id="WP_264503411.1">
    <property type="nucleotide sequence ID" value="NZ_JAPDDS010000018.1"/>
</dbReference>
<evidence type="ECO:0000259" key="6">
    <source>
        <dbReference type="Pfam" id="PF14509"/>
    </source>
</evidence>
<dbReference type="SUPFAM" id="SSF49785">
    <property type="entry name" value="Galactose-binding domain-like"/>
    <property type="match status" value="1"/>
</dbReference>
<dbReference type="InterPro" id="IPR036116">
    <property type="entry name" value="FN3_sf"/>
</dbReference>
<dbReference type="PANTHER" id="PTHR35803:SF2">
    <property type="entry name" value="RETAINING ALPHA-GALACTOSIDASE"/>
    <property type="match status" value="1"/>
</dbReference>
<evidence type="ECO:0000256" key="2">
    <source>
        <dbReference type="ARBA" id="ARBA00023295"/>
    </source>
</evidence>
<dbReference type="Pfam" id="PF14508">
    <property type="entry name" value="GH97_N"/>
    <property type="match status" value="1"/>
</dbReference>
<dbReference type="Gene3D" id="2.70.98.10">
    <property type="match status" value="1"/>
</dbReference>
<dbReference type="Pfam" id="PF14509">
    <property type="entry name" value="GH97_C"/>
    <property type="match status" value="1"/>
</dbReference>
<comment type="caution">
    <text evidence="7">The sequence shown here is derived from an EMBL/GenBank/DDBJ whole genome shotgun (WGS) entry which is preliminary data.</text>
</comment>
<dbReference type="InterPro" id="IPR019563">
    <property type="entry name" value="GH97_catalytic"/>
</dbReference>
<evidence type="ECO:0000313" key="8">
    <source>
        <dbReference type="Proteomes" id="UP001207930"/>
    </source>
</evidence>
<feature type="domain" description="Glycosyl-hydrolase 97 catalytic" evidence="4">
    <location>
        <begin position="293"/>
        <end position="443"/>
    </location>
</feature>
<dbReference type="InterPro" id="IPR029483">
    <property type="entry name" value="GH97_C"/>
</dbReference>
<dbReference type="SUPFAM" id="SSF51445">
    <property type="entry name" value="(Trans)glycosidases"/>
    <property type="match status" value="1"/>
</dbReference>
<dbReference type="SUPFAM" id="SSF49265">
    <property type="entry name" value="Fibronectin type III"/>
    <property type="match status" value="1"/>
</dbReference>
<proteinExistence type="predicted"/>
<dbReference type="GO" id="GO:0016787">
    <property type="term" value="F:hydrolase activity"/>
    <property type="evidence" value="ECO:0007669"/>
    <property type="project" value="UniProtKB-KW"/>
</dbReference>
<dbReference type="Gene3D" id="3.20.20.70">
    <property type="entry name" value="Aldolase class I"/>
    <property type="match status" value="1"/>
</dbReference>
<dbReference type="Gene3D" id="2.60.120.260">
    <property type="entry name" value="Galactose-binding domain-like"/>
    <property type="match status" value="2"/>
</dbReference>
<dbReference type="Pfam" id="PF10566">
    <property type="entry name" value="Glyco_hydro_97"/>
    <property type="match status" value="1"/>
</dbReference>
<dbReference type="InterPro" id="IPR013783">
    <property type="entry name" value="Ig-like_fold"/>
</dbReference>
<reference evidence="7 8" key="1">
    <citation type="submission" date="2022-10" db="EMBL/GenBank/DDBJ databases">
        <title>Luteolibacter flavescens strain MCCC 1K03193, whole genome shotgun sequencing project.</title>
        <authorList>
            <person name="Zhao G."/>
            <person name="Shen L."/>
        </authorList>
    </citation>
    <scope>NUCLEOTIDE SEQUENCE [LARGE SCALE GENOMIC DNA]</scope>
    <source>
        <strain evidence="7 8">MCCC 1K03193</strain>
    </source>
</reference>
<dbReference type="Proteomes" id="UP001207930">
    <property type="component" value="Unassembled WGS sequence"/>
</dbReference>
<dbReference type="EMBL" id="JAPDDS010000018">
    <property type="protein sequence ID" value="MCW1887456.1"/>
    <property type="molecule type" value="Genomic_DNA"/>
</dbReference>
<evidence type="ECO:0000256" key="3">
    <source>
        <dbReference type="SAM" id="SignalP"/>
    </source>
</evidence>
<dbReference type="Gene3D" id="2.60.40.10">
    <property type="entry name" value="Immunoglobulins"/>
    <property type="match status" value="2"/>
</dbReference>
<dbReference type="InterPro" id="IPR052720">
    <property type="entry name" value="Glycosyl_hydrolase_97"/>
</dbReference>
<keyword evidence="8" id="KW-1185">Reference proteome</keyword>
<dbReference type="InterPro" id="IPR017853">
    <property type="entry name" value="GH"/>
</dbReference>
<gene>
    <name evidence="7" type="ORF">OKA04_22160</name>
</gene>
<dbReference type="InterPro" id="IPR008979">
    <property type="entry name" value="Galactose-bd-like_sf"/>
</dbReference>
<accession>A0ABT3FV31</accession>
<keyword evidence="3" id="KW-0732">Signal</keyword>
<evidence type="ECO:0000259" key="5">
    <source>
        <dbReference type="Pfam" id="PF14508"/>
    </source>
</evidence>
<protein>
    <submittedName>
        <fullName evidence="7">Glycoside hydrolase family 97 catalytic domain-containing protein</fullName>
    </submittedName>
</protein>
<evidence type="ECO:0000313" key="7">
    <source>
        <dbReference type="EMBL" id="MCW1887456.1"/>
    </source>
</evidence>
<feature type="domain" description="Glycosyl-hydrolase 97 C-terminal oligomerisation" evidence="6">
    <location>
        <begin position="525"/>
        <end position="613"/>
    </location>
</feature>
<evidence type="ECO:0000256" key="1">
    <source>
        <dbReference type="ARBA" id="ARBA00022801"/>
    </source>
</evidence>
<feature type="signal peptide" evidence="3">
    <location>
        <begin position="1"/>
        <end position="19"/>
    </location>
</feature>
<organism evidence="7 8">
    <name type="scientific">Luteolibacter flavescens</name>
    <dbReference type="NCBI Taxonomy" id="1859460"/>
    <lineage>
        <taxon>Bacteria</taxon>
        <taxon>Pseudomonadati</taxon>
        <taxon>Verrucomicrobiota</taxon>
        <taxon>Verrucomicrobiia</taxon>
        <taxon>Verrucomicrobiales</taxon>
        <taxon>Verrucomicrobiaceae</taxon>
        <taxon>Luteolibacter</taxon>
    </lineage>
</organism>
<sequence length="1247" mass="130705">MRRCILLILAMSTGGHLLAETVVSPDGQISADVTVVAGRLSFTLQRAGVTVIETSPLGFTMNGSDRGSGVTLGTVTAESANETFPSRHGVKAMAVNHFNAKKFAVTHPASGGSYTLNVRAFDSGISFRYEVEGESAKNISAESTGFVIPAGTRVFSQGGVNVYENIYGGADIAAITGGATLGPPVVGRLPAGGGYVSITHSGPGEGFPCPYLVKVSGGSNRELRNTYPRNRDNTFGASTGAPAYSPWNVVTAGSLEALVNSDIVEAVAPPPDPALFPDGAATAWEQPGRSVWDWMSRFPGGITPANSKTESLWASRLGFEYNTIDEGWAAWNGGNPWPEIEDIVDYSSGIGVKVMVWTRSHDIQTRAQRATFFGRLQQAGVSGIKADFFDFTAVTPAAKERVKLIEDILKDAAAHGLVVNLHGTVKPMGQFRTYPNLLNIEAVYGKESFPDALTTSYIPLTRLLAGPADYTPLGLQGTLQGGQTQAFEIASIANMAGPLITYAERGDRMAQSPFAPVIKRIPCLWDETKVLPGTEIGESCAMARRTGNDWFVSIMNSGVARNWTLDLSFLTPGTTYQAEIIRDGATVMEYRQVDGATPLPVATSASGGFVARFSVPSATPVATLPFSTSFQTGRGSIYAEDGVVLSTQAWASPLLEDRLPDALWSMTGSGVAASFGGTDAWQGGTSVRVSGDLSAAQDLALYTTDVAVTAATHLKLAYKRGTAGAASGMELGLRFTDAPGTPVMIPVPAATSAGWEQADFPLAAHAGRRLGGIFLRFSSAVPVTGYTMKIGGLSLFNAPLPPMAAASDFRMENLAVTGLDSLTGTLLWTAAPGNPSHYAIYQKNGLTGELLWHGVTDATSFPITTNRMGEEAAATFRIVAVGGNGVRSGAIETSVALPPRPVLGAALTGTVIGTAGSFQNSANTRDKVFDGDVATFFDANVASGAWAGLDLGATGASRVRGIRFHPRDGWSARMTGGVFQGANQANFSDAVTLATVTTQPPEGIYTVVPVTNAQAFRYLRYLSAANGWCNVAEVSFHPPGVPPAPGNIKASRDGSSALLRWTPIASAQSYRVKRSSTAGGPYTVVGDAVAGDSFTDPGLAAGAPFFYVVSTMSVDGVESPNSAEVQAVDSYRAWLLSAGYTPGAAGTGFQDDADGDGILNGIEYAVVSAPWIASQSSAGTVVMADVLDDGMLEVTLLASDDLDEWTPVTTTVQADQGAAPAGSRRLAYRDETSPLPVRKFYRLQILR</sequence>